<proteinExistence type="predicted"/>
<evidence type="ECO:0000256" key="2">
    <source>
        <dbReference type="PROSITE-ProRule" id="PRU01248"/>
    </source>
</evidence>
<name>A0A840IKB5_9ACTN</name>
<dbReference type="Proteomes" id="UP000585272">
    <property type="component" value="Unassembled WGS sequence"/>
</dbReference>
<dbReference type="EMBL" id="JACHNU010000008">
    <property type="protein sequence ID" value="MBB4664583.1"/>
    <property type="molecule type" value="Genomic_DNA"/>
</dbReference>
<keyword evidence="1 2" id="KW-0238">DNA-binding</keyword>
<feature type="domain" description="Core-binding (CB)" evidence="3">
    <location>
        <begin position="1"/>
        <end position="49"/>
    </location>
</feature>
<evidence type="ECO:0000256" key="1">
    <source>
        <dbReference type="ARBA" id="ARBA00023125"/>
    </source>
</evidence>
<evidence type="ECO:0000313" key="5">
    <source>
        <dbReference type="Proteomes" id="UP000585272"/>
    </source>
</evidence>
<dbReference type="GO" id="GO:0003677">
    <property type="term" value="F:DNA binding"/>
    <property type="evidence" value="ECO:0007669"/>
    <property type="project" value="UniProtKB-UniRule"/>
</dbReference>
<evidence type="ECO:0000313" key="4">
    <source>
        <dbReference type="EMBL" id="MBB4664583.1"/>
    </source>
</evidence>
<dbReference type="Gene3D" id="1.10.150.130">
    <property type="match status" value="1"/>
</dbReference>
<dbReference type="RefSeq" id="WP_183344753.1">
    <property type="nucleotide sequence ID" value="NZ_JACHNU010000008.1"/>
</dbReference>
<comment type="caution">
    <text evidence="4">The sequence shown here is derived from an EMBL/GenBank/DDBJ whole genome shotgun (WGS) entry which is preliminary data.</text>
</comment>
<dbReference type="AlphaFoldDB" id="A0A840IKB5"/>
<organism evidence="4 5">
    <name type="scientific">Conexibacter arvalis</name>
    <dbReference type="NCBI Taxonomy" id="912552"/>
    <lineage>
        <taxon>Bacteria</taxon>
        <taxon>Bacillati</taxon>
        <taxon>Actinomycetota</taxon>
        <taxon>Thermoleophilia</taxon>
        <taxon>Solirubrobacterales</taxon>
        <taxon>Conexibacteraceae</taxon>
        <taxon>Conexibacter</taxon>
    </lineage>
</organism>
<reference evidence="4 5" key="1">
    <citation type="submission" date="2020-08" db="EMBL/GenBank/DDBJ databases">
        <title>Genomic Encyclopedia of Archaeal and Bacterial Type Strains, Phase II (KMG-II): from individual species to whole genera.</title>
        <authorList>
            <person name="Goeker M."/>
        </authorList>
    </citation>
    <scope>NUCLEOTIDE SEQUENCE [LARGE SCALE GENOMIC DNA]</scope>
    <source>
        <strain evidence="4 5">DSM 23288</strain>
    </source>
</reference>
<dbReference type="PROSITE" id="PS51900">
    <property type="entry name" value="CB"/>
    <property type="match status" value="1"/>
</dbReference>
<dbReference type="InterPro" id="IPR010998">
    <property type="entry name" value="Integrase_recombinase_N"/>
</dbReference>
<dbReference type="InterPro" id="IPR004107">
    <property type="entry name" value="Integrase_SAM-like_N"/>
</dbReference>
<dbReference type="GO" id="GO:0015074">
    <property type="term" value="P:DNA integration"/>
    <property type="evidence" value="ECO:0007669"/>
    <property type="project" value="InterPro"/>
</dbReference>
<protein>
    <submittedName>
        <fullName evidence="4">Integrase</fullName>
    </submittedName>
</protein>
<dbReference type="InterPro" id="IPR044068">
    <property type="entry name" value="CB"/>
</dbReference>
<sequence>MERFGDRPHDEITAAEVAAFLRDLDAEGLSARNVNLHRSILHAVFAYAMKPETYALAANPVTRIDKRYEQPPAPLDHYEVDEIEALARACERGEQRASVPNYRGRLAAIGDAELAARSLEDRQDAELFRVQFYSGCGWGR</sequence>
<dbReference type="Pfam" id="PF02899">
    <property type="entry name" value="Phage_int_SAM_1"/>
    <property type="match status" value="1"/>
</dbReference>
<evidence type="ECO:0000259" key="3">
    <source>
        <dbReference type="PROSITE" id="PS51900"/>
    </source>
</evidence>
<gene>
    <name evidence="4" type="ORF">BDZ31_004198</name>
</gene>
<dbReference type="SUPFAM" id="SSF56349">
    <property type="entry name" value="DNA breaking-rejoining enzymes"/>
    <property type="match status" value="1"/>
</dbReference>
<keyword evidence="5" id="KW-1185">Reference proteome</keyword>
<dbReference type="InterPro" id="IPR011010">
    <property type="entry name" value="DNA_brk_join_enz"/>
</dbReference>
<accession>A0A840IKB5</accession>